<gene>
    <name evidence="1" type="ORF">CLOSYM_04167</name>
</gene>
<evidence type="ECO:0000313" key="2">
    <source>
        <dbReference type="Proteomes" id="UP000016491"/>
    </source>
</evidence>
<dbReference type="EMBL" id="AWSU01000339">
    <property type="protein sequence ID" value="ERI74249.1"/>
    <property type="molecule type" value="Genomic_DNA"/>
</dbReference>
<reference evidence="1 2" key="1">
    <citation type="submission" date="2013-07" db="EMBL/GenBank/DDBJ databases">
        <authorList>
            <person name="Weinstock G."/>
            <person name="Sodergren E."/>
            <person name="Wylie T."/>
            <person name="Fulton L."/>
            <person name="Fulton R."/>
            <person name="Fronick C."/>
            <person name="O'Laughlin M."/>
            <person name="Godfrey J."/>
            <person name="Miner T."/>
            <person name="Herter B."/>
            <person name="Appelbaum E."/>
            <person name="Cordes M."/>
            <person name="Lek S."/>
            <person name="Wollam A."/>
            <person name="Pepin K.H."/>
            <person name="Palsikar V.B."/>
            <person name="Mitreva M."/>
            <person name="Wilson R.K."/>
        </authorList>
    </citation>
    <scope>NUCLEOTIDE SEQUENCE [LARGE SCALE GENOMIC DNA]</scope>
    <source>
        <strain evidence="1 2">ATCC 14940</strain>
    </source>
</reference>
<name>A0ABC9TSY8_CLOSY</name>
<proteinExistence type="predicted"/>
<comment type="caution">
    <text evidence="1">The sequence shown here is derived from an EMBL/GenBank/DDBJ whole genome shotgun (WGS) entry which is preliminary data.</text>
</comment>
<dbReference type="AlphaFoldDB" id="A0ABC9TSY8"/>
<dbReference type="Proteomes" id="UP000016491">
    <property type="component" value="Unassembled WGS sequence"/>
</dbReference>
<accession>A0ABC9TSY8</accession>
<sequence>MYFRTPVRHAVPDIRDSISFFALIGGKGCECEQYIFLTDFLQKIHQNKCNLTNNWEVF</sequence>
<organism evidence="1 2">
    <name type="scientific">[Clostridium] symbiosum ATCC 14940</name>
    <dbReference type="NCBI Taxonomy" id="411472"/>
    <lineage>
        <taxon>Bacteria</taxon>
        <taxon>Bacillati</taxon>
        <taxon>Bacillota</taxon>
        <taxon>Clostridia</taxon>
        <taxon>Lachnospirales</taxon>
        <taxon>Lachnospiraceae</taxon>
        <taxon>Otoolea</taxon>
    </lineage>
</organism>
<evidence type="ECO:0000313" key="1">
    <source>
        <dbReference type="EMBL" id="ERI74249.1"/>
    </source>
</evidence>
<protein>
    <submittedName>
        <fullName evidence="1">Uncharacterized protein</fullName>
    </submittedName>
</protein>